<evidence type="ECO:0000313" key="3">
    <source>
        <dbReference type="Proteomes" id="UP001595615"/>
    </source>
</evidence>
<name>A0ABV7X7S4_9SPHN</name>
<keyword evidence="3" id="KW-1185">Reference proteome</keyword>
<organism evidence="2 3">
    <name type="scientific">Sphingoaurantiacus capsulatus</name>
    <dbReference type="NCBI Taxonomy" id="1771310"/>
    <lineage>
        <taxon>Bacteria</taxon>
        <taxon>Pseudomonadati</taxon>
        <taxon>Pseudomonadota</taxon>
        <taxon>Alphaproteobacteria</taxon>
        <taxon>Sphingomonadales</taxon>
        <taxon>Sphingosinicellaceae</taxon>
        <taxon>Sphingoaurantiacus</taxon>
    </lineage>
</organism>
<reference evidence="3" key="1">
    <citation type="journal article" date="2019" name="Int. J. Syst. Evol. Microbiol.">
        <title>The Global Catalogue of Microorganisms (GCM) 10K type strain sequencing project: providing services to taxonomists for standard genome sequencing and annotation.</title>
        <authorList>
            <consortium name="The Broad Institute Genomics Platform"/>
            <consortium name="The Broad Institute Genome Sequencing Center for Infectious Disease"/>
            <person name="Wu L."/>
            <person name="Ma J."/>
        </authorList>
    </citation>
    <scope>NUCLEOTIDE SEQUENCE [LARGE SCALE GENOMIC DNA]</scope>
    <source>
        <strain evidence="3">KCTC 42644</strain>
    </source>
</reference>
<dbReference type="EMBL" id="JBHRXV010000004">
    <property type="protein sequence ID" value="MFC3712077.1"/>
    <property type="molecule type" value="Genomic_DNA"/>
</dbReference>
<dbReference type="RefSeq" id="WP_380858266.1">
    <property type="nucleotide sequence ID" value="NZ_JBHRXV010000004.1"/>
</dbReference>
<dbReference type="SUPFAM" id="SSF143120">
    <property type="entry name" value="YefM-like"/>
    <property type="match status" value="1"/>
</dbReference>
<sequence>MLSIREFNANVSKAIARVEAGETIAIMKNGKVVAELRPRSEERSPEWQVAYDGSLAAMREGLDLRIGKVAHEDKYGDRA</sequence>
<evidence type="ECO:0000313" key="2">
    <source>
        <dbReference type="EMBL" id="MFC3712077.1"/>
    </source>
</evidence>
<protein>
    <submittedName>
        <fullName evidence="2">Type II toxin-antitoxin system Phd/YefM family antitoxin</fullName>
    </submittedName>
</protein>
<dbReference type="Proteomes" id="UP001595615">
    <property type="component" value="Unassembled WGS sequence"/>
</dbReference>
<accession>A0ABV7X7S4</accession>
<comment type="similarity">
    <text evidence="1">Belongs to the phD/YefM antitoxin family.</text>
</comment>
<proteinExistence type="inferred from homology"/>
<comment type="caution">
    <text evidence="2">The sequence shown here is derived from an EMBL/GenBank/DDBJ whole genome shotgun (WGS) entry which is preliminary data.</text>
</comment>
<dbReference type="InterPro" id="IPR036165">
    <property type="entry name" value="YefM-like_sf"/>
</dbReference>
<evidence type="ECO:0000256" key="1">
    <source>
        <dbReference type="ARBA" id="ARBA00009981"/>
    </source>
</evidence>
<gene>
    <name evidence="2" type="ORF">ACFOMD_05830</name>
</gene>